<evidence type="ECO:0000259" key="9">
    <source>
        <dbReference type="PROSITE" id="PS50928"/>
    </source>
</evidence>
<keyword evidence="11" id="KW-1185">Reference proteome</keyword>
<dbReference type="OrthoDB" id="9773683at2"/>
<comment type="subcellular location">
    <subcellularLocation>
        <location evidence="1 8">Cell membrane</location>
        <topology evidence="1 8">Multi-pass membrane protein</topology>
    </subcellularLocation>
</comment>
<dbReference type="InterPro" id="IPR000515">
    <property type="entry name" value="MetI-like"/>
</dbReference>
<dbReference type="PANTHER" id="PTHR43163:SF6">
    <property type="entry name" value="DIPEPTIDE TRANSPORT SYSTEM PERMEASE PROTEIN DPPB-RELATED"/>
    <property type="match status" value="1"/>
</dbReference>
<dbReference type="InterPro" id="IPR035906">
    <property type="entry name" value="MetI-like_sf"/>
</dbReference>
<dbReference type="Gene3D" id="1.10.3720.10">
    <property type="entry name" value="MetI-like"/>
    <property type="match status" value="1"/>
</dbReference>
<gene>
    <name evidence="10" type="ORF">BCAMP_07140</name>
</gene>
<dbReference type="Pfam" id="PF19300">
    <property type="entry name" value="BPD_transp_1_N"/>
    <property type="match status" value="1"/>
</dbReference>
<keyword evidence="2 8" id="KW-0813">Transport</keyword>
<dbReference type="Pfam" id="PF00528">
    <property type="entry name" value="BPD_transp_1"/>
    <property type="match status" value="1"/>
</dbReference>
<evidence type="ECO:0000313" key="10">
    <source>
        <dbReference type="EMBL" id="EUJ39391.1"/>
    </source>
</evidence>
<dbReference type="CDD" id="cd06261">
    <property type="entry name" value="TM_PBP2"/>
    <property type="match status" value="1"/>
</dbReference>
<evidence type="ECO:0000256" key="2">
    <source>
        <dbReference type="ARBA" id="ARBA00022448"/>
    </source>
</evidence>
<feature type="domain" description="ABC transmembrane type-1" evidence="9">
    <location>
        <begin position="97"/>
        <end position="308"/>
    </location>
</feature>
<keyword evidence="3" id="KW-1003">Cell membrane</keyword>
<evidence type="ECO:0000313" key="11">
    <source>
        <dbReference type="Proteomes" id="UP000019243"/>
    </source>
</evidence>
<dbReference type="PROSITE" id="PS50928">
    <property type="entry name" value="ABC_TM1"/>
    <property type="match status" value="1"/>
</dbReference>
<dbReference type="AlphaFoldDB" id="W7CU99"/>
<reference evidence="10 11" key="1">
    <citation type="submission" date="2012-12" db="EMBL/GenBank/DDBJ databases">
        <title>Novel taxa of Listeriaceae from agricultural environments in the United States.</title>
        <authorList>
            <person name="den Bakker H.C."/>
            <person name="Allred A."/>
            <person name="Warchocki S."/>
            <person name="Wright E.M."/>
            <person name="Burrell A."/>
            <person name="Nightingale K.K."/>
            <person name="Kephart D."/>
            <person name="Wiedmann M."/>
        </authorList>
    </citation>
    <scope>NUCLEOTIDE SEQUENCE [LARGE SCALE GENOMIC DNA]</scope>
    <source>
        <strain evidence="10 11">FSL F6-1037</strain>
    </source>
</reference>
<keyword evidence="7 8" id="KW-0472">Membrane</keyword>
<feature type="transmembrane region" description="Helical" evidence="8">
    <location>
        <begin position="243"/>
        <end position="269"/>
    </location>
</feature>
<sequence length="322" mass="35891">MGKFIVRRLFIMLPQLALLSVLIFILAQLMPGDALTNIIAETPNLTPERIAELRAQLGIDLPWHLQYYRWITDVFHGELGTSYGHQVPVTHIIGDRIGNSFWLGVLSLIFTYLIALPLGILSGRYQERAIDKFVVGYNYISYAMPLFVFALLMLFVFGFKADLFPTAGSVSPNALPGTGAYFVSKLHHLFLPALTIALLQTTTTIQFLRNEIIDLKPKDFVKLARAKGVSEKNIYQRHILRNALMPISAFLGLEITGVIAGNIFIEQIFSYPGIGQLFLSSIAQRDFPVVTALLMIAGILTLVGTLLSDIIISMIDPRIRVD</sequence>
<evidence type="ECO:0000256" key="4">
    <source>
        <dbReference type="ARBA" id="ARBA00022692"/>
    </source>
</evidence>
<dbReference type="GO" id="GO:0055085">
    <property type="term" value="P:transmembrane transport"/>
    <property type="evidence" value="ECO:0007669"/>
    <property type="project" value="InterPro"/>
</dbReference>
<dbReference type="Proteomes" id="UP000019243">
    <property type="component" value="Unassembled WGS sequence"/>
</dbReference>
<feature type="transmembrane region" description="Helical" evidence="8">
    <location>
        <begin position="289"/>
        <end position="312"/>
    </location>
</feature>
<dbReference type="RefSeq" id="WP_035314614.1">
    <property type="nucleotide sequence ID" value="NZ_AODH01000027.1"/>
</dbReference>
<feature type="transmembrane region" description="Helical" evidence="8">
    <location>
        <begin position="179"/>
        <end position="199"/>
    </location>
</feature>
<dbReference type="InterPro" id="IPR045621">
    <property type="entry name" value="BPD_transp_1_N"/>
</dbReference>
<evidence type="ECO:0000256" key="1">
    <source>
        <dbReference type="ARBA" id="ARBA00004651"/>
    </source>
</evidence>
<evidence type="ECO:0000256" key="7">
    <source>
        <dbReference type="ARBA" id="ARBA00023136"/>
    </source>
</evidence>
<keyword evidence="6" id="KW-0346">Stress response</keyword>
<feature type="transmembrane region" description="Helical" evidence="8">
    <location>
        <begin position="101"/>
        <end position="121"/>
    </location>
</feature>
<organism evidence="10 11">
    <name type="scientific">Brochothrix campestris FSL F6-1037</name>
    <dbReference type="NCBI Taxonomy" id="1265861"/>
    <lineage>
        <taxon>Bacteria</taxon>
        <taxon>Bacillati</taxon>
        <taxon>Bacillota</taxon>
        <taxon>Bacilli</taxon>
        <taxon>Bacillales</taxon>
        <taxon>Listeriaceae</taxon>
        <taxon>Brochothrix</taxon>
    </lineage>
</organism>
<dbReference type="STRING" id="1265861.BCAMP_07140"/>
<accession>W7CU99</accession>
<keyword evidence="5 8" id="KW-1133">Transmembrane helix</keyword>
<name>W7CU99_9LIST</name>
<dbReference type="EMBL" id="AODH01000027">
    <property type="protein sequence ID" value="EUJ39391.1"/>
    <property type="molecule type" value="Genomic_DNA"/>
</dbReference>
<comment type="similarity">
    <text evidence="8">Belongs to the binding-protein-dependent transport system permease family.</text>
</comment>
<keyword evidence="4 8" id="KW-0812">Transmembrane</keyword>
<evidence type="ECO:0000256" key="5">
    <source>
        <dbReference type="ARBA" id="ARBA00022989"/>
    </source>
</evidence>
<dbReference type="GO" id="GO:0005886">
    <property type="term" value="C:plasma membrane"/>
    <property type="evidence" value="ECO:0007669"/>
    <property type="project" value="UniProtKB-SubCell"/>
</dbReference>
<comment type="caution">
    <text evidence="10">The sequence shown here is derived from an EMBL/GenBank/DDBJ whole genome shotgun (WGS) entry which is preliminary data.</text>
</comment>
<dbReference type="PANTHER" id="PTHR43163">
    <property type="entry name" value="DIPEPTIDE TRANSPORT SYSTEM PERMEASE PROTEIN DPPB-RELATED"/>
    <property type="match status" value="1"/>
</dbReference>
<evidence type="ECO:0000256" key="3">
    <source>
        <dbReference type="ARBA" id="ARBA00022475"/>
    </source>
</evidence>
<protein>
    <submittedName>
        <fullName evidence="10">Binding-protein-dependent transporters inner membrane component</fullName>
    </submittedName>
</protein>
<proteinExistence type="inferred from homology"/>
<evidence type="ECO:0000256" key="8">
    <source>
        <dbReference type="RuleBase" id="RU363032"/>
    </source>
</evidence>
<dbReference type="SUPFAM" id="SSF161098">
    <property type="entry name" value="MetI-like"/>
    <property type="match status" value="1"/>
</dbReference>
<evidence type="ECO:0000256" key="6">
    <source>
        <dbReference type="ARBA" id="ARBA00023016"/>
    </source>
</evidence>
<feature type="transmembrane region" description="Helical" evidence="8">
    <location>
        <begin position="133"/>
        <end position="159"/>
    </location>
</feature>